<feature type="transmembrane region" description="Helical" evidence="7">
    <location>
        <begin position="159"/>
        <end position="178"/>
    </location>
</feature>
<keyword evidence="4 7" id="KW-1133">Transmembrane helix</keyword>
<evidence type="ECO:0000256" key="7">
    <source>
        <dbReference type="SAM" id="Phobius"/>
    </source>
</evidence>
<gene>
    <name evidence="9" type="ORF">BXYJ_LOCUS4770</name>
</gene>
<dbReference type="PANTHER" id="PTHR48017">
    <property type="entry name" value="OS05G0424000 PROTEIN-RELATED"/>
    <property type="match status" value="1"/>
</dbReference>
<reference evidence="13" key="1">
    <citation type="submission" date="2016-11" db="UniProtKB">
        <authorList>
            <consortium name="WormBaseParasite"/>
        </authorList>
    </citation>
    <scope>IDENTIFICATION</scope>
</reference>
<evidence type="ECO:0000256" key="1">
    <source>
        <dbReference type="ARBA" id="ARBA00004370"/>
    </source>
</evidence>
<feature type="transmembrane region" description="Helical" evidence="7">
    <location>
        <begin position="126"/>
        <end position="147"/>
    </location>
</feature>
<proteinExistence type="predicted"/>
<dbReference type="InterPro" id="IPR013057">
    <property type="entry name" value="AA_transpt_TM"/>
</dbReference>
<feature type="region of interest" description="Disordered" evidence="6">
    <location>
        <begin position="1"/>
        <end position="28"/>
    </location>
</feature>
<dbReference type="AlphaFoldDB" id="A0A1I7SX95"/>
<feature type="transmembrane region" description="Helical" evidence="7">
    <location>
        <begin position="257"/>
        <end position="283"/>
    </location>
</feature>
<feature type="transmembrane region" description="Helical" evidence="7">
    <location>
        <begin position="342"/>
        <end position="359"/>
    </location>
</feature>
<evidence type="ECO:0000313" key="13">
    <source>
        <dbReference type="WBParaSite" id="BXY_1767900.1"/>
    </source>
</evidence>
<dbReference type="EMBL" id="CAJFCV020000002">
    <property type="protein sequence ID" value="CAG9100268.1"/>
    <property type="molecule type" value="Genomic_DNA"/>
</dbReference>
<organism evidence="11 13">
    <name type="scientific">Bursaphelenchus xylophilus</name>
    <name type="common">Pinewood nematode worm</name>
    <name type="synonym">Aphelenchoides xylophilus</name>
    <dbReference type="NCBI Taxonomy" id="6326"/>
    <lineage>
        <taxon>Eukaryota</taxon>
        <taxon>Metazoa</taxon>
        <taxon>Ecdysozoa</taxon>
        <taxon>Nematoda</taxon>
        <taxon>Chromadorea</taxon>
        <taxon>Rhabditida</taxon>
        <taxon>Tylenchina</taxon>
        <taxon>Tylenchomorpha</taxon>
        <taxon>Aphelenchoidea</taxon>
        <taxon>Aphelenchoididae</taxon>
        <taxon>Bursaphelenchus</taxon>
    </lineage>
</organism>
<sequence length="511" mass="56770">MPSKSRGESSSNLEKSSDHSPNEDSNGYLDKKSGMGWVVTGLFVAGELAGAGMIALPLSVRALGFYFGNAFLLLSGCMAAYTSIILGRSWLIVQKHWPEYRHHCRDPYAQIGFRSYGVWMKRLVEISVNLGMFGMAVIFVVVSSKNVNDAVKQFAALKLDYCFAAVIITMIITPFTMLKSPKDFWWAMMLSIGCTIAAVILAFCGATSDLRTCDDTLTVPHFEYTAAFTSLGNVMLAYGGHACFPTIQNDMRQPQKFGLASILAYFIITMLYSPISLVANLAYNANLAPSVINNLQIEWIQESVNILITVHCITTVILVMNPVMQTVEEIMGAPDDFGFHRIVIRSGMMLLLLIVVETFPEFAPLMGLVGGFAFSTTSFLFPVLFYLQLNVLDQKMVRIENIRAREEESESSSGKTMVICKFGLVESLSMTSWPHLIAIGGIFVISFFIMIVATLFAINDLATASFKMPCYLRWIKDWEDEGDVVDVTPVYCCGKFSNITLEPQCIKKNFY</sequence>
<name>A0A1I7SX95_BURXY</name>
<feature type="transmembrane region" description="Helical" evidence="7">
    <location>
        <begin position="184"/>
        <end position="204"/>
    </location>
</feature>
<evidence type="ECO:0000256" key="5">
    <source>
        <dbReference type="ARBA" id="ARBA00023136"/>
    </source>
</evidence>
<feature type="transmembrane region" description="Helical" evidence="7">
    <location>
        <begin position="70"/>
        <end position="91"/>
    </location>
</feature>
<feature type="transmembrane region" description="Helical" evidence="7">
    <location>
        <begin position="35"/>
        <end position="58"/>
    </location>
</feature>
<evidence type="ECO:0000256" key="2">
    <source>
        <dbReference type="ARBA" id="ARBA00022448"/>
    </source>
</evidence>
<feature type="transmembrane region" description="Helical" evidence="7">
    <location>
        <begin position="303"/>
        <end position="321"/>
    </location>
</feature>
<comment type="subcellular location">
    <subcellularLocation>
        <location evidence="1">Membrane</location>
    </subcellularLocation>
</comment>
<evidence type="ECO:0000313" key="11">
    <source>
        <dbReference type="Proteomes" id="UP000095284"/>
    </source>
</evidence>
<dbReference type="eggNOG" id="KOG1303">
    <property type="taxonomic scope" value="Eukaryota"/>
</dbReference>
<dbReference type="OrthoDB" id="655540at2759"/>
<keyword evidence="12" id="KW-1185">Reference proteome</keyword>
<dbReference type="Proteomes" id="UP000095284">
    <property type="component" value="Unplaced"/>
</dbReference>
<keyword evidence="2" id="KW-0813">Transport</keyword>
<evidence type="ECO:0000259" key="8">
    <source>
        <dbReference type="Pfam" id="PF01490"/>
    </source>
</evidence>
<keyword evidence="5 7" id="KW-0472">Membrane</keyword>
<evidence type="ECO:0000256" key="6">
    <source>
        <dbReference type="SAM" id="MobiDB-lite"/>
    </source>
</evidence>
<evidence type="ECO:0000313" key="12">
    <source>
        <dbReference type="Proteomes" id="UP000659654"/>
    </source>
</evidence>
<dbReference type="EMBL" id="CAJFDI010000002">
    <property type="protein sequence ID" value="CAD5216908.1"/>
    <property type="molecule type" value="Genomic_DNA"/>
</dbReference>
<dbReference type="FunFam" id="1.20.1740.10:FF:000052">
    <property type="entry name" value="Lysine histidine transporter-like 3"/>
    <property type="match status" value="1"/>
</dbReference>
<dbReference type="GO" id="GO:0016020">
    <property type="term" value="C:membrane"/>
    <property type="evidence" value="ECO:0007669"/>
    <property type="project" value="UniProtKB-SubCell"/>
</dbReference>
<feature type="transmembrane region" description="Helical" evidence="7">
    <location>
        <begin position="365"/>
        <end position="387"/>
    </location>
</feature>
<evidence type="ECO:0000313" key="10">
    <source>
        <dbReference type="EMBL" id="CAG9100268.1"/>
    </source>
</evidence>
<keyword evidence="3 7" id="KW-0812">Transmembrane</keyword>
<protein>
    <submittedName>
        <fullName evidence="9">(pine wood nematode) hypothetical protein</fullName>
    </submittedName>
    <submittedName>
        <fullName evidence="13">Aa_trans domain-containing protein</fullName>
    </submittedName>
</protein>
<feature type="domain" description="Amino acid transporter transmembrane" evidence="8">
    <location>
        <begin position="36"/>
        <end position="393"/>
    </location>
</feature>
<evidence type="ECO:0000313" key="9">
    <source>
        <dbReference type="EMBL" id="CAD5216908.1"/>
    </source>
</evidence>
<dbReference type="Proteomes" id="UP000582659">
    <property type="component" value="Unassembled WGS sequence"/>
</dbReference>
<reference evidence="10" key="2">
    <citation type="submission" date="2020-08" db="EMBL/GenBank/DDBJ databases">
        <authorList>
            <person name="Kikuchi T."/>
        </authorList>
    </citation>
    <scope>NUCLEOTIDE SEQUENCE</scope>
    <source>
        <strain evidence="9">Ka4C1</strain>
    </source>
</reference>
<feature type="transmembrane region" description="Helical" evidence="7">
    <location>
        <begin position="436"/>
        <end position="458"/>
    </location>
</feature>
<dbReference type="WBParaSite" id="BXY_1767900.1">
    <property type="protein sequence ID" value="BXY_1767900.1"/>
    <property type="gene ID" value="BXY_1767900"/>
</dbReference>
<evidence type="ECO:0000256" key="3">
    <source>
        <dbReference type="ARBA" id="ARBA00022692"/>
    </source>
</evidence>
<dbReference type="Pfam" id="PF01490">
    <property type="entry name" value="Aa_trans"/>
    <property type="match status" value="1"/>
</dbReference>
<evidence type="ECO:0000256" key="4">
    <source>
        <dbReference type="ARBA" id="ARBA00022989"/>
    </source>
</evidence>
<dbReference type="Proteomes" id="UP000659654">
    <property type="component" value="Unassembled WGS sequence"/>
</dbReference>
<accession>A0A1I7SX95</accession>